<dbReference type="EMBL" id="JBGOSP010000056">
    <property type="protein sequence ID" value="MFA3843325.1"/>
    <property type="molecule type" value="Genomic_DNA"/>
</dbReference>
<feature type="compositionally biased region" description="Basic and acidic residues" evidence="1">
    <location>
        <begin position="78"/>
        <end position="89"/>
    </location>
</feature>
<name>A0ABV4SXZ8_9ACTN</name>
<proteinExistence type="predicted"/>
<feature type="compositionally biased region" description="Low complexity" evidence="1">
    <location>
        <begin position="67"/>
        <end position="77"/>
    </location>
</feature>
<organism evidence="2 3">
    <name type="scientific">Streptomyces aureus</name>
    <dbReference type="NCBI Taxonomy" id="193461"/>
    <lineage>
        <taxon>Bacteria</taxon>
        <taxon>Bacillati</taxon>
        <taxon>Actinomycetota</taxon>
        <taxon>Actinomycetes</taxon>
        <taxon>Kitasatosporales</taxon>
        <taxon>Streptomycetaceae</taxon>
        <taxon>Streptomyces</taxon>
    </lineage>
</organism>
<dbReference type="InterPro" id="IPR032710">
    <property type="entry name" value="NTF2-like_dom_sf"/>
</dbReference>
<gene>
    <name evidence="2" type="ORF">ACEG43_45655</name>
</gene>
<feature type="region of interest" description="Disordered" evidence="1">
    <location>
        <begin position="67"/>
        <end position="89"/>
    </location>
</feature>
<protein>
    <recommendedName>
        <fullName evidence="4">SnoaL-like domain-containing protein</fullName>
    </recommendedName>
</protein>
<accession>A0ABV4SXZ8</accession>
<reference evidence="2 3" key="1">
    <citation type="submission" date="2024-08" db="EMBL/GenBank/DDBJ databases">
        <title>Genome sequence of Streptomyces aureus CACIA-1.46HGO.</title>
        <authorList>
            <person name="Evangelista-Martinez Z."/>
        </authorList>
    </citation>
    <scope>NUCLEOTIDE SEQUENCE [LARGE SCALE GENOMIC DNA]</scope>
    <source>
        <strain evidence="2 3">CACIA-1.46HGO</strain>
    </source>
</reference>
<sequence>MNGTGDIQKRREDIAIDYFRMADASNPAVIDLFTDDAHMFYPKFGIATGKAQIGAFTQDPAFRGAPTGVGVRGGARAHATDGRRAALGP</sequence>
<evidence type="ECO:0000256" key="1">
    <source>
        <dbReference type="SAM" id="MobiDB-lite"/>
    </source>
</evidence>
<dbReference type="Proteomes" id="UP001571476">
    <property type="component" value="Unassembled WGS sequence"/>
</dbReference>
<dbReference type="RefSeq" id="WP_372567153.1">
    <property type="nucleotide sequence ID" value="NZ_JBGOSP010000056.1"/>
</dbReference>
<comment type="caution">
    <text evidence="2">The sequence shown here is derived from an EMBL/GenBank/DDBJ whole genome shotgun (WGS) entry which is preliminary data.</text>
</comment>
<evidence type="ECO:0000313" key="3">
    <source>
        <dbReference type="Proteomes" id="UP001571476"/>
    </source>
</evidence>
<keyword evidence="3" id="KW-1185">Reference proteome</keyword>
<dbReference type="SUPFAM" id="SSF54427">
    <property type="entry name" value="NTF2-like"/>
    <property type="match status" value="1"/>
</dbReference>
<evidence type="ECO:0008006" key="4">
    <source>
        <dbReference type="Google" id="ProtNLM"/>
    </source>
</evidence>
<evidence type="ECO:0000313" key="2">
    <source>
        <dbReference type="EMBL" id="MFA3843325.1"/>
    </source>
</evidence>